<dbReference type="SMART" id="SM00530">
    <property type="entry name" value="HTH_XRE"/>
    <property type="match status" value="1"/>
</dbReference>
<dbReference type="Pfam" id="PF19054">
    <property type="entry name" value="DUF5753"/>
    <property type="match status" value="1"/>
</dbReference>
<dbReference type="Proteomes" id="UP000763557">
    <property type="component" value="Unassembled WGS sequence"/>
</dbReference>
<organism evidence="2 3">
    <name type="scientific">Kibdelosporangium persicum</name>
    <dbReference type="NCBI Taxonomy" id="2698649"/>
    <lineage>
        <taxon>Bacteria</taxon>
        <taxon>Bacillati</taxon>
        <taxon>Actinomycetota</taxon>
        <taxon>Actinomycetes</taxon>
        <taxon>Pseudonocardiales</taxon>
        <taxon>Pseudonocardiaceae</taxon>
        <taxon>Kibdelosporangium</taxon>
    </lineage>
</organism>
<dbReference type="RefSeq" id="WP_173140288.1">
    <property type="nucleotide sequence ID" value="NZ_CBCSGW010000017.1"/>
</dbReference>
<dbReference type="InterPro" id="IPR001387">
    <property type="entry name" value="Cro/C1-type_HTH"/>
</dbReference>
<name>A0ABX2FEW3_9PSEU</name>
<dbReference type="EMBL" id="JAAATY010000030">
    <property type="protein sequence ID" value="NRN69753.1"/>
    <property type="molecule type" value="Genomic_DNA"/>
</dbReference>
<feature type="domain" description="HTH cro/C1-type" evidence="1">
    <location>
        <begin position="16"/>
        <end position="70"/>
    </location>
</feature>
<protein>
    <submittedName>
        <fullName evidence="2">Transcriptional regulator</fullName>
    </submittedName>
</protein>
<dbReference type="PROSITE" id="PS50943">
    <property type="entry name" value="HTH_CROC1"/>
    <property type="match status" value="1"/>
</dbReference>
<evidence type="ECO:0000259" key="1">
    <source>
        <dbReference type="PROSITE" id="PS50943"/>
    </source>
</evidence>
<evidence type="ECO:0000313" key="3">
    <source>
        <dbReference type="Proteomes" id="UP000763557"/>
    </source>
</evidence>
<accession>A0ABX2FEW3</accession>
<dbReference type="InterPro" id="IPR043917">
    <property type="entry name" value="DUF5753"/>
</dbReference>
<evidence type="ECO:0000313" key="2">
    <source>
        <dbReference type="EMBL" id="NRN69753.1"/>
    </source>
</evidence>
<sequence>MATSSTVQAWELGIRLKERRDELGMTVAAAGKATGLGGANLSAIETGKRKMPAFRMPDVAKVYGLTEDEMSTLEELRVGADRREWYHDYAQIYSNDFVRFLGFEAGAASVRTYQGEVIPGLLQTADYARAMIRGGGPYIRPVDVDARVESRMRRQERLTGEDPLKLWAVVGEAALLQQVGGREVMRGQLEHLLGLPRESVELRVMPFSVGSHPLIGNSAVVFTFAAPRLPDVLWHESVTAQTIVENRGKVLEVAASFEDASERALDQADSQARIRQALKELA</sequence>
<dbReference type="SUPFAM" id="SSF47413">
    <property type="entry name" value="lambda repressor-like DNA-binding domains"/>
    <property type="match status" value="1"/>
</dbReference>
<proteinExistence type="predicted"/>
<dbReference type="CDD" id="cd00093">
    <property type="entry name" value="HTH_XRE"/>
    <property type="match status" value="1"/>
</dbReference>
<reference evidence="2 3" key="1">
    <citation type="submission" date="2020-01" db="EMBL/GenBank/DDBJ databases">
        <title>Kibdelosporangium persica a novel Actinomycetes from a hot desert in Iran.</title>
        <authorList>
            <person name="Safaei N."/>
            <person name="Zaburannyi N."/>
            <person name="Mueller R."/>
            <person name="Wink J."/>
        </authorList>
    </citation>
    <scope>NUCLEOTIDE SEQUENCE [LARGE SCALE GENOMIC DNA]</scope>
    <source>
        <strain evidence="2 3">4NS15</strain>
    </source>
</reference>
<dbReference type="Gene3D" id="1.10.260.40">
    <property type="entry name" value="lambda repressor-like DNA-binding domains"/>
    <property type="match status" value="1"/>
</dbReference>
<comment type="caution">
    <text evidence="2">The sequence shown here is derived from an EMBL/GenBank/DDBJ whole genome shotgun (WGS) entry which is preliminary data.</text>
</comment>
<gene>
    <name evidence="2" type="ORF">GC106_70140</name>
</gene>
<dbReference type="InterPro" id="IPR010982">
    <property type="entry name" value="Lambda_DNA-bd_dom_sf"/>
</dbReference>
<keyword evidence="3" id="KW-1185">Reference proteome</keyword>
<dbReference type="Pfam" id="PF13560">
    <property type="entry name" value="HTH_31"/>
    <property type="match status" value="1"/>
</dbReference>